<dbReference type="PANTHER" id="PTHR33221">
    <property type="entry name" value="WINGED HELIX-TURN-HELIX TRANSCRIPTIONAL REGULATOR, RRF2 FAMILY"/>
    <property type="match status" value="1"/>
</dbReference>
<dbReference type="InterPro" id="IPR036388">
    <property type="entry name" value="WH-like_DNA-bd_sf"/>
</dbReference>
<dbReference type="InterPro" id="IPR036390">
    <property type="entry name" value="WH_DNA-bd_sf"/>
</dbReference>
<dbReference type="Gene3D" id="1.10.10.10">
    <property type="entry name" value="Winged helix-like DNA-binding domain superfamily/Winged helix DNA-binding domain"/>
    <property type="match status" value="1"/>
</dbReference>
<dbReference type="InterPro" id="IPR030489">
    <property type="entry name" value="TR_Rrf2-type_CS"/>
</dbReference>
<dbReference type="GO" id="GO:0005829">
    <property type="term" value="C:cytosol"/>
    <property type="evidence" value="ECO:0007669"/>
    <property type="project" value="TreeGrafter"/>
</dbReference>
<dbReference type="InterPro" id="IPR000944">
    <property type="entry name" value="Tscrpt_reg_Rrf2"/>
</dbReference>
<sequence>MSEGVEWALHTCLNLTWVEDDRAVPTATLAAFYGLPSAYLNKQLQALVRAGILTSTSGPRGGFRLARRPEDITVLDVVAAIEGPQEAFECTEILRHGPGGEPGVDYRKVCVIAQTMRQAELNWRRELAGRTLADLKATVEERFPAVPAQTRSGLAGTRD</sequence>
<proteinExistence type="predicted"/>
<dbReference type="PANTHER" id="PTHR33221:SF13">
    <property type="entry name" value="TRANSCRIPTIONAL REGULATOR-RELATED"/>
    <property type="match status" value="1"/>
</dbReference>
<evidence type="ECO:0000313" key="2">
    <source>
        <dbReference type="Proteomes" id="UP001165124"/>
    </source>
</evidence>
<dbReference type="NCBIfam" id="TIGR00738">
    <property type="entry name" value="rrf2_super"/>
    <property type="match status" value="1"/>
</dbReference>
<dbReference type="EMBL" id="BSRZ01000014">
    <property type="protein sequence ID" value="GLW66424.1"/>
    <property type="molecule type" value="Genomic_DNA"/>
</dbReference>
<dbReference type="SUPFAM" id="SSF46785">
    <property type="entry name" value="Winged helix' DNA-binding domain"/>
    <property type="match status" value="1"/>
</dbReference>
<name>A0A9W6UWP7_9ACTN</name>
<evidence type="ECO:0000313" key="1">
    <source>
        <dbReference type="EMBL" id="GLW66424.1"/>
    </source>
</evidence>
<keyword evidence="2" id="KW-1185">Reference proteome</keyword>
<accession>A0A9W6UWP7</accession>
<dbReference type="Proteomes" id="UP001165124">
    <property type="component" value="Unassembled WGS sequence"/>
</dbReference>
<dbReference type="AlphaFoldDB" id="A0A9W6UWP7"/>
<organism evidence="1 2">
    <name type="scientific">Actinomadura rubrobrunea</name>
    <dbReference type="NCBI Taxonomy" id="115335"/>
    <lineage>
        <taxon>Bacteria</taxon>
        <taxon>Bacillati</taxon>
        <taxon>Actinomycetota</taxon>
        <taxon>Actinomycetes</taxon>
        <taxon>Streptosporangiales</taxon>
        <taxon>Thermomonosporaceae</taxon>
        <taxon>Actinomadura</taxon>
    </lineage>
</organism>
<dbReference type="PROSITE" id="PS51197">
    <property type="entry name" value="HTH_RRF2_2"/>
    <property type="match status" value="1"/>
</dbReference>
<dbReference type="GO" id="GO:0003700">
    <property type="term" value="F:DNA-binding transcription factor activity"/>
    <property type="evidence" value="ECO:0007669"/>
    <property type="project" value="TreeGrafter"/>
</dbReference>
<comment type="caution">
    <text evidence="1">The sequence shown here is derived from an EMBL/GenBank/DDBJ whole genome shotgun (WGS) entry which is preliminary data.</text>
</comment>
<protein>
    <submittedName>
        <fullName evidence="1">Transcriptional regulator</fullName>
    </submittedName>
</protein>
<dbReference type="Pfam" id="PF02082">
    <property type="entry name" value="Rrf2"/>
    <property type="match status" value="1"/>
</dbReference>
<gene>
    <name evidence="1" type="ORF">Arub01_46680</name>
</gene>
<reference evidence="1" key="1">
    <citation type="submission" date="2023-02" db="EMBL/GenBank/DDBJ databases">
        <title>Actinomadura rubrobrunea NBRC 14622.</title>
        <authorList>
            <person name="Ichikawa N."/>
            <person name="Sato H."/>
            <person name="Tonouchi N."/>
        </authorList>
    </citation>
    <scope>NUCLEOTIDE SEQUENCE</scope>
    <source>
        <strain evidence="1">NBRC 14622</strain>
    </source>
</reference>
<dbReference type="PROSITE" id="PS01332">
    <property type="entry name" value="HTH_RRF2_1"/>
    <property type="match status" value="1"/>
</dbReference>